<evidence type="ECO:0000313" key="3">
    <source>
        <dbReference type="Proteomes" id="UP000489600"/>
    </source>
</evidence>
<gene>
    <name evidence="2" type="ORF">ANE_LOCUS25887</name>
</gene>
<sequence>MGEENSNAQDALAQLMSAMREEMKTLRQELGDRIARVEQAPRAPMQPIRNYGGIGSGSTFRAPQLVGAAPRDSGVRINETSA</sequence>
<comment type="caution">
    <text evidence="2">The sequence shown here is derived from an EMBL/GenBank/DDBJ whole genome shotgun (WGS) entry which is preliminary data.</text>
</comment>
<organism evidence="2 3">
    <name type="scientific">Arabis nemorensis</name>
    <dbReference type="NCBI Taxonomy" id="586526"/>
    <lineage>
        <taxon>Eukaryota</taxon>
        <taxon>Viridiplantae</taxon>
        <taxon>Streptophyta</taxon>
        <taxon>Embryophyta</taxon>
        <taxon>Tracheophyta</taxon>
        <taxon>Spermatophyta</taxon>
        <taxon>Magnoliopsida</taxon>
        <taxon>eudicotyledons</taxon>
        <taxon>Gunneridae</taxon>
        <taxon>Pentapetalae</taxon>
        <taxon>rosids</taxon>
        <taxon>malvids</taxon>
        <taxon>Brassicales</taxon>
        <taxon>Brassicaceae</taxon>
        <taxon>Arabideae</taxon>
        <taxon>Arabis</taxon>
    </lineage>
</organism>
<keyword evidence="1" id="KW-0175">Coiled coil</keyword>
<name>A0A565CNY4_9BRAS</name>
<accession>A0A565CNY4</accession>
<reference evidence="2" key="1">
    <citation type="submission" date="2019-07" db="EMBL/GenBank/DDBJ databases">
        <authorList>
            <person name="Dittberner H."/>
        </authorList>
    </citation>
    <scope>NUCLEOTIDE SEQUENCE [LARGE SCALE GENOMIC DNA]</scope>
</reference>
<dbReference type="EMBL" id="CABITT030000008">
    <property type="protein sequence ID" value="VVB15443.1"/>
    <property type="molecule type" value="Genomic_DNA"/>
</dbReference>
<dbReference type="OrthoDB" id="1110516at2759"/>
<evidence type="ECO:0000313" key="2">
    <source>
        <dbReference type="EMBL" id="VVB15443.1"/>
    </source>
</evidence>
<protein>
    <submittedName>
        <fullName evidence="2">Uncharacterized protein</fullName>
    </submittedName>
</protein>
<feature type="coiled-coil region" evidence="1">
    <location>
        <begin position="9"/>
        <end position="40"/>
    </location>
</feature>
<keyword evidence="3" id="KW-1185">Reference proteome</keyword>
<dbReference type="AlphaFoldDB" id="A0A565CNY4"/>
<evidence type="ECO:0000256" key="1">
    <source>
        <dbReference type="SAM" id="Coils"/>
    </source>
</evidence>
<proteinExistence type="predicted"/>
<dbReference type="Proteomes" id="UP000489600">
    <property type="component" value="Unassembled WGS sequence"/>
</dbReference>